<dbReference type="AlphaFoldDB" id="F6FR97"/>
<evidence type="ECO:0000259" key="8">
    <source>
        <dbReference type="Pfam" id="PF00933"/>
    </source>
</evidence>
<dbReference type="SUPFAM" id="SSF51445">
    <property type="entry name" value="(Trans)glycosidases"/>
    <property type="match status" value="1"/>
</dbReference>
<dbReference type="Proteomes" id="UP000009236">
    <property type="component" value="Chromosome"/>
</dbReference>
<dbReference type="Gene3D" id="3.20.20.300">
    <property type="entry name" value="Glycoside hydrolase, family 3, N-terminal domain"/>
    <property type="match status" value="1"/>
</dbReference>
<feature type="compositionally biased region" description="Pro residues" evidence="6">
    <location>
        <begin position="41"/>
        <end position="55"/>
    </location>
</feature>
<accession>F6FR97</accession>
<feature type="domain" description="Glycoside hydrolase family 3 N-terminal" evidence="8">
    <location>
        <begin position="75"/>
        <end position="403"/>
    </location>
</feature>
<evidence type="ECO:0000313" key="10">
    <source>
        <dbReference type="Proteomes" id="UP000009236"/>
    </source>
</evidence>
<evidence type="ECO:0000256" key="3">
    <source>
        <dbReference type="ARBA" id="ARBA00012663"/>
    </source>
</evidence>
<dbReference type="InterPro" id="IPR050226">
    <property type="entry name" value="NagZ_Beta-hexosaminidase"/>
</dbReference>
<dbReference type="Pfam" id="PF00933">
    <property type="entry name" value="Glyco_hydro_3"/>
    <property type="match status" value="1"/>
</dbReference>
<evidence type="ECO:0000256" key="1">
    <source>
        <dbReference type="ARBA" id="ARBA00001231"/>
    </source>
</evidence>
<evidence type="ECO:0000256" key="2">
    <source>
        <dbReference type="ARBA" id="ARBA00005336"/>
    </source>
</evidence>
<dbReference type="STRING" id="743718.Isova_0146"/>
<sequence>MRSSLLTVVALCATTALTACSGPTAEPSPTPGVSRTAAPPSASPSPPTTPPPEPSASPSSEPAPSGTADGLAGWTLEQKVGQLLMVGVNVGGGSEELSRAAVTEHHVGNVFLHGRSEAGVEATRALVERYTSLVSAETTRGEPMLVATDQEGGLVQVLRGPGFSEIPRATRQAEWPAPELRDRAEAWGAELAAAGINLNLAPVMDLVPRETAAQNAPIGYFARNYGFTAESVTTSATAFSEGQRAAGVETVIKHFPGLGRVTQNTDTASDVVDDEVGPDSPDVQVFAAGIAAGARFVMMSTAVYDRIDPDAPAAFSPAVVGLLRDDLGFDGVIMTDDLSAADQVRGWSPGERAVHAIEAGVDLVLASADPSVVPEMAAALVERARADAAFAGQVDAAVARILAAKSTLPR</sequence>
<evidence type="ECO:0000256" key="4">
    <source>
        <dbReference type="ARBA" id="ARBA00022801"/>
    </source>
</evidence>
<evidence type="ECO:0000313" key="9">
    <source>
        <dbReference type="EMBL" id="AEG42957.1"/>
    </source>
</evidence>
<proteinExistence type="inferred from homology"/>
<dbReference type="PROSITE" id="PS51257">
    <property type="entry name" value="PROKAR_LIPOPROTEIN"/>
    <property type="match status" value="1"/>
</dbReference>
<dbReference type="InterPro" id="IPR017853">
    <property type="entry name" value="GH"/>
</dbReference>
<feature type="chain" id="PRO_5038725505" description="beta-N-acetylhexosaminidase" evidence="7">
    <location>
        <begin position="22"/>
        <end position="410"/>
    </location>
</feature>
<keyword evidence="10" id="KW-1185">Reference proteome</keyword>
<dbReference type="InterPro" id="IPR019800">
    <property type="entry name" value="Glyco_hydro_3_AS"/>
</dbReference>
<dbReference type="PANTHER" id="PTHR30480:SF13">
    <property type="entry name" value="BETA-HEXOSAMINIDASE"/>
    <property type="match status" value="1"/>
</dbReference>
<reference evidence="9 10" key="1">
    <citation type="submission" date="2011-05" db="EMBL/GenBank/DDBJ databases">
        <title>Complete sequence of Isoptericola variabilis 225.</title>
        <authorList>
            <consortium name="US DOE Joint Genome Institute"/>
            <person name="Lucas S."/>
            <person name="Han J."/>
            <person name="Lapidus A."/>
            <person name="Cheng J.-F."/>
            <person name="Goodwin L."/>
            <person name="Pitluck S."/>
            <person name="Peters L."/>
            <person name="Mikhailova N."/>
            <person name="Zeytun A."/>
            <person name="Han C."/>
            <person name="Tapia R."/>
            <person name="Land M."/>
            <person name="Hauser L."/>
            <person name="Kyrpides N."/>
            <person name="Ivanova N."/>
            <person name="Pagani I."/>
            <person name="Siebers A."/>
            <person name="Allgaier M."/>
            <person name="Thelen M."/>
            <person name="Hugenholtz P."/>
            <person name="Gladden J."/>
            <person name="Woyke T."/>
        </authorList>
    </citation>
    <scope>NUCLEOTIDE SEQUENCE [LARGE SCALE GENOMIC DNA]</scope>
    <source>
        <strain evidence="10">225</strain>
    </source>
</reference>
<evidence type="ECO:0000256" key="6">
    <source>
        <dbReference type="SAM" id="MobiDB-lite"/>
    </source>
</evidence>
<dbReference type="GO" id="GO:0004563">
    <property type="term" value="F:beta-N-acetylhexosaminidase activity"/>
    <property type="evidence" value="ECO:0007669"/>
    <property type="project" value="UniProtKB-EC"/>
</dbReference>
<dbReference type="EC" id="3.2.1.52" evidence="3"/>
<name>F6FR97_ISOV2</name>
<comment type="catalytic activity">
    <reaction evidence="1">
        <text>Hydrolysis of terminal non-reducing N-acetyl-D-hexosamine residues in N-acetyl-beta-D-hexosaminides.</text>
        <dbReference type="EC" id="3.2.1.52"/>
    </reaction>
</comment>
<dbReference type="GO" id="GO:0005975">
    <property type="term" value="P:carbohydrate metabolic process"/>
    <property type="evidence" value="ECO:0007669"/>
    <property type="project" value="InterPro"/>
</dbReference>
<dbReference type="InterPro" id="IPR036962">
    <property type="entry name" value="Glyco_hydro_3_N_sf"/>
</dbReference>
<evidence type="ECO:0000256" key="5">
    <source>
        <dbReference type="ARBA" id="ARBA00023295"/>
    </source>
</evidence>
<keyword evidence="5 9" id="KW-0326">Glycosidase</keyword>
<dbReference type="KEGG" id="iva:Isova_0146"/>
<keyword evidence="4 9" id="KW-0378">Hydrolase</keyword>
<dbReference type="GO" id="GO:0009254">
    <property type="term" value="P:peptidoglycan turnover"/>
    <property type="evidence" value="ECO:0007669"/>
    <property type="project" value="TreeGrafter"/>
</dbReference>
<feature type="region of interest" description="Disordered" evidence="6">
    <location>
        <begin position="19"/>
        <end position="71"/>
    </location>
</feature>
<feature type="compositionally biased region" description="Low complexity" evidence="6">
    <location>
        <begin position="56"/>
        <end position="65"/>
    </location>
</feature>
<protein>
    <recommendedName>
        <fullName evidence="3">beta-N-acetylhexosaminidase</fullName>
        <ecNumber evidence="3">3.2.1.52</ecNumber>
    </recommendedName>
</protein>
<dbReference type="eggNOG" id="COG1472">
    <property type="taxonomic scope" value="Bacteria"/>
</dbReference>
<dbReference type="InterPro" id="IPR001764">
    <property type="entry name" value="Glyco_hydro_3_N"/>
</dbReference>
<evidence type="ECO:0000256" key="7">
    <source>
        <dbReference type="SAM" id="SignalP"/>
    </source>
</evidence>
<feature type="signal peptide" evidence="7">
    <location>
        <begin position="1"/>
        <end position="21"/>
    </location>
</feature>
<gene>
    <name evidence="9" type="ordered locus">Isova_0146</name>
</gene>
<comment type="similarity">
    <text evidence="2">Belongs to the glycosyl hydrolase 3 family.</text>
</comment>
<dbReference type="PROSITE" id="PS00775">
    <property type="entry name" value="GLYCOSYL_HYDROL_F3"/>
    <property type="match status" value="1"/>
</dbReference>
<dbReference type="RefSeq" id="WP_013837352.1">
    <property type="nucleotide sequence ID" value="NC_015588.1"/>
</dbReference>
<keyword evidence="7" id="KW-0732">Signal</keyword>
<organism evidence="10">
    <name type="scientific">Isoptericola variabilis (strain 225)</name>
    <dbReference type="NCBI Taxonomy" id="743718"/>
    <lineage>
        <taxon>Bacteria</taxon>
        <taxon>Bacillati</taxon>
        <taxon>Actinomycetota</taxon>
        <taxon>Actinomycetes</taxon>
        <taxon>Micrococcales</taxon>
        <taxon>Promicromonosporaceae</taxon>
        <taxon>Isoptericola</taxon>
    </lineage>
</organism>
<dbReference type="HOGENOM" id="CLU_008392_0_1_11"/>
<dbReference type="PANTHER" id="PTHR30480">
    <property type="entry name" value="BETA-HEXOSAMINIDASE-RELATED"/>
    <property type="match status" value="1"/>
</dbReference>
<dbReference type="EMBL" id="CP002810">
    <property type="protein sequence ID" value="AEG42957.1"/>
    <property type="molecule type" value="Genomic_DNA"/>
</dbReference>